<organism evidence="2 3">
    <name type="scientific">Nezara viridula</name>
    <name type="common">Southern green stink bug</name>
    <name type="synonym">Cimex viridulus</name>
    <dbReference type="NCBI Taxonomy" id="85310"/>
    <lineage>
        <taxon>Eukaryota</taxon>
        <taxon>Metazoa</taxon>
        <taxon>Ecdysozoa</taxon>
        <taxon>Arthropoda</taxon>
        <taxon>Hexapoda</taxon>
        <taxon>Insecta</taxon>
        <taxon>Pterygota</taxon>
        <taxon>Neoptera</taxon>
        <taxon>Paraneoptera</taxon>
        <taxon>Hemiptera</taxon>
        <taxon>Heteroptera</taxon>
        <taxon>Panheteroptera</taxon>
        <taxon>Pentatomomorpha</taxon>
        <taxon>Pentatomoidea</taxon>
        <taxon>Pentatomidae</taxon>
        <taxon>Pentatominae</taxon>
        <taxon>Nezara</taxon>
    </lineage>
</organism>
<dbReference type="SUPFAM" id="SSF46938">
    <property type="entry name" value="CRAL/TRIO N-terminal domain"/>
    <property type="match status" value="1"/>
</dbReference>
<accession>A0A9P0H5U3</accession>
<name>A0A9P0H5U3_NEZVI</name>
<dbReference type="GO" id="GO:1902936">
    <property type="term" value="F:phosphatidylinositol bisphosphate binding"/>
    <property type="evidence" value="ECO:0007669"/>
    <property type="project" value="TreeGrafter"/>
</dbReference>
<proteinExistence type="predicted"/>
<dbReference type="InterPro" id="IPR011074">
    <property type="entry name" value="CRAL/TRIO_N_dom"/>
</dbReference>
<reference evidence="2" key="1">
    <citation type="submission" date="2022-01" db="EMBL/GenBank/DDBJ databases">
        <authorList>
            <person name="King R."/>
        </authorList>
    </citation>
    <scope>NUCLEOTIDE SEQUENCE</scope>
</reference>
<dbReference type="SMART" id="SM00516">
    <property type="entry name" value="SEC14"/>
    <property type="match status" value="1"/>
</dbReference>
<dbReference type="GO" id="GO:0016020">
    <property type="term" value="C:membrane"/>
    <property type="evidence" value="ECO:0007669"/>
    <property type="project" value="TreeGrafter"/>
</dbReference>
<dbReference type="InterPro" id="IPR001251">
    <property type="entry name" value="CRAL-TRIO_dom"/>
</dbReference>
<gene>
    <name evidence="2" type="ORF">NEZAVI_LOCUS6158</name>
</gene>
<dbReference type="EMBL" id="OV725079">
    <property type="protein sequence ID" value="CAH1396005.1"/>
    <property type="molecule type" value="Genomic_DNA"/>
</dbReference>
<dbReference type="AlphaFoldDB" id="A0A9P0H5U3"/>
<feature type="domain" description="CRAL-TRIO" evidence="1">
    <location>
        <begin position="101"/>
        <end position="237"/>
    </location>
</feature>
<evidence type="ECO:0000259" key="1">
    <source>
        <dbReference type="PROSITE" id="PS50191"/>
    </source>
</evidence>
<dbReference type="PANTHER" id="PTHR10174:SF213">
    <property type="entry name" value="CRAL-TRIO DOMAIN-CONTAINING PROTEIN"/>
    <property type="match status" value="1"/>
</dbReference>
<dbReference type="PANTHER" id="PTHR10174">
    <property type="entry name" value="ALPHA-TOCOPHEROL TRANSFER PROTEIN-RELATED"/>
    <property type="match status" value="1"/>
</dbReference>
<protein>
    <recommendedName>
        <fullName evidence="1">CRAL-TRIO domain-containing protein</fullName>
    </recommendedName>
</protein>
<sequence length="266" mass="30951">MDLSVWGVTEEQIKEFRDWLNKQEHLPDVPDEYLARFLHSCYFNLEKAKKALDSYMRLKAKAPELFSNRNLDGEKMQMNIENCCLGVLPTTTAKGYSVIWGRLMNPDSSKFSTEEGLKAMYLTVDRLLLERKGCPGIIFVYDTENFTIRHIFRTAISTIRNYFEYIQEAVPMRHKTIHLINVGSITTYLMAAIRPFVYKEHLKKIHFHPSNNIDGLLEDIPKENIPSDYGGCGPSLRKMNDDNCNSIKALSDWFKFDETLKMKKFK</sequence>
<keyword evidence="3" id="KW-1185">Reference proteome</keyword>
<dbReference type="Proteomes" id="UP001152798">
    <property type="component" value="Chromosome 3"/>
</dbReference>
<dbReference type="PROSITE" id="PS50191">
    <property type="entry name" value="CRAL_TRIO"/>
    <property type="match status" value="1"/>
</dbReference>
<dbReference type="InterPro" id="IPR036865">
    <property type="entry name" value="CRAL-TRIO_dom_sf"/>
</dbReference>
<dbReference type="OrthoDB" id="6432525at2759"/>
<dbReference type="CDD" id="cd00170">
    <property type="entry name" value="SEC14"/>
    <property type="match status" value="1"/>
</dbReference>
<dbReference type="Pfam" id="PF00650">
    <property type="entry name" value="CRAL_TRIO"/>
    <property type="match status" value="1"/>
</dbReference>
<evidence type="ECO:0000313" key="3">
    <source>
        <dbReference type="Proteomes" id="UP001152798"/>
    </source>
</evidence>
<dbReference type="Gene3D" id="3.40.525.10">
    <property type="entry name" value="CRAL-TRIO lipid binding domain"/>
    <property type="match status" value="1"/>
</dbReference>
<dbReference type="InterPro" id="IPR036273">
    <property type="entry name" value="CRAL/TRIO_N_dom_sf"/>
</dbReference>
<dbReference type="PRINTS" id="PR00180">
    <property type="entry name" value="CRETINALDHBP"/>
</dbReference>
<dbReference type="SMART" id="SM01100">
    <property type="entry name" value="CRAL_TRIO_N"/>
    <property type="match status" value="1"/>
</dbReference>
<dbReference type="Gene3D" id="1.10.8.20">
    <property type="entry name" value="N-terminal domain of phosphatidylinositol transfer protein sec14p"/>
    <property type="match status" value="1"/>
</dbReference>
<dbReference type="SUPFAM" id="SSF52087">
    <property type="entry name" value="CRAL/TRIO domain"/>
    <property type="match status" value="1"/>
</dbReference>
<evidence type="ECO:0000313" key="2">
    <source>
        <dbReference type="EMBL" id="CAH1396005.1"/>
    </source>
</evidence>